<protein>
    <recommendedName>
        <fullName evidence="3">Chaperone modulatory protein CbpM</fullName>
    </recommendedName>
</protein>
<keyword evidence="2" id="KW-1185">Reference proteome</keyword>
<evidence type="ECO:0000313" key="1">
    <source>
        <dbReference type="EMBL" id="EHK55566.1"/>
    </source>
</evidence>
<name>H0HUM0_9HYPH</name>
<sequence length="125" mass="14059">MGESRRSFRRQTGDGTQWLAALQRSDLEDWIRDELVVPQQDAENLLFTDMELARVRLICTLHYELEIGVDALPVVLSLIDQLYETRQRLRSLSAAVTTQDKSIQAAIIAAMERDSGSSAPGREAI</sequence>
<dbReference type="OrthoDB" id="9800876at2"/>
<dbReference type="EMBL" id="AHAM01000159">
    <property type="protein sequence ID" value="EHK55566.1"/>
    <property type="molecule type" value="Genomic_DNA"/>
</dbReference>
<dbReference type="RefSeq" id="WP_008837493.1">
    <property type="nucleotide sequence ID" value="NZ_AHAM01000159.1"/>
</dbReference>
<dbReference type="Gene3D" id="1.10.1660.10">
    <property type="match status" value="1"/>
</dbReference>
<reference evidence="1 2" key="1">
    <citation type="journal article" date="2012" name="J. Bacteriol.">
        <title>Draft Genome Sequence of Mesorhizobium alhagi CCNWXJ12-2T, a Novel Salt-Resistant Species Isolated from the Desert of Northwestern China.</title>
        <authorList>
            <person name="Zhou M."/>
            <person name="Chen W."/>
            <person name="Chen H."/>
            <person name="Wei G."/>
        </authorList>
    </citation>
    <scope>NUCLEOTIDE SEQUENCE [LARGE SCALE GENOMIC DNA]</scope>
    <source>
        <strain evidence="1 2">CCNWXJ12-2</strain>
    </source>
</reference>
<evidence type="ECO:0008006" key="3">
    <source>
        <dbReference type="Google" id="ProtNLM"/>
    </source>
</evidence>
<organism evidence="1 2">
    <name type="scientific">Mesorhizobium alhagi CCNWXJ12-2</name>
    <dbReference type="NCBI Taxonomy" id="1107882"/>
    <lineage>
        <taxon>Bacteria</taxon>
        <taxon>Pseudomonadati</taxon>
        <taxon>Pseudomonadota</taxon>
        <taxon>Alphaproteobacteria</taxon>
        <taxon>Hyphomicrobiales</taxon>
        <taxon>Phyllobacteriaceae</taxon>
        <taxon>Allomesorhizobium</taxon>
    </lineage>
</organism>
<accession>H0HUM0</accession>
<dbReference type="PATRIC" id="fig|1107882.3.peg.3784"/>
<dbReference type="Proteomes" id="UP000003250">
    <property type="component" value="Unassembled WGS sequence"/>
</dbReference>
<dbReference type="AlphaFoldDB" id="H0HUM0"/>
<evidence type="ECO:0000313" key="2">
    <source>
        <dbReference type="Proteomes" id="UP000003250"/>
    </source>
</evidence>
<gene>
    <name evidence="1" type="ORF">MAXJ12_19388</name>
</gene>
<proteinExistence type="predicted"/>
<dbReference type="Pfam" id="PF13591">
    <property type="entry name" value="MerR_2"/>
    <property type="match status" value="1"/>
</dbReference>